<feature type="chain" id="PRO_5036976806" description="Tricarboxylate transporter" evidence="2">
    <location>
        <begin position="28"/>
        <end position="367"/>
    </location>
</feature>
<comment type="caution">
    <text evidence="3">The sequence shown here is derived from an EMBL/GenBank/DDBJ whole genome shotgun (WGS) entry which is preliminary data.</text>
</comment>
<reference evidence="3 4" key="1">
    <citation type="journal article" date="2014" name="Int. J. Syst. Evol. Microbiol.">
        <title>Complete genome sequence of Corynebacterium casei LMG S-19264T (=DSM 44701T), isolated from a smear-ripened cheese.</title>
        <authorList>
            <consortium name="US DOE Joint Genome Institute (JGI-PGF)"/>
            <person name="Walter F."/>
            <person name="Albersmeier A."/>
            <person name="Kalinowski J."/>
            <person name="Ruckert C."/>
        </authorList>
    </citation>
    <scope>NUCLEOTIDE SEQUENCE [LARGE SCALE GENOMIC DNA]</scope>
    <source>
        <strain evidence="3 4">CGMCC 1.15896</strain>
    </source>
</reference>
<sequence>MKGLWGCVRIMGAGLALALASSGSAQAEVSFAGKTIEWIIPFSESGGSDTWARFNAPFIARHLPGNPDIKIVNEPGGGGTRGPNSFAARARPDGLTILGTSGSTQFPYLLGDLRVRYDYKDWEPVMVAPTGGVVYVSPSTGVASADEIDKLTDGPLVFASQGPTSLDLVPMLAFRLLGLDVHYVFGYTGRGDGFVAMSRGEVSIDYQTTASYIRNVIPMVEAGKAVPLMSWGVLDENGDMARDPTFPDLPIVEEVYETLHGHPPTGPDYDAYRAFNIAGFAAQKMVVMPKDTPEEVLDAWRQAWRDVFADPEYRARVQSVLGEYEQVTGQAAQSLFVAGTTINPNIRRRILSILSDEYSVRLGGQFE</sequence>
<dbReference type="InterPro" id="IPR042100">
    <property type="entry name" value="Bug_dom1"/>
</dbReference>
<evidence type="ECO:0000313" key="3">
    <source>
        <dbReference type="EMBL" id="GGA38539.1"/>
    </source>
</evidence>
<accession>A0A916VU99</accession>
<evidence type="ECO:0000256" key="2">
    <source>
        <dbReference type="SAM" id="SignalP"/>
    </source>
</evidence>
<feature type="signal peptide" evidence="2">
    <location>
        <begin position="1"/>
        <end position="27"/>
    </location>
</feature>
<evidence type="ECO:0008006" key="5">
    <source>
        <dbReference type="Google" id="ProtNLM"/>
    </source>
</evidence>
<dbReference type="OrthoDB" id="7817633at2"/>
<protein>
    <recommendedName>
        <fullName evidence="5">Tricarboxylate transporter</fullName>
    </recommendedName>
</protein>
<dbReference type="EMBL" id="BMKB01000001">
    <property type="protein sequence ID" value="GGA38539.1"/>
    <property type="molecule type" value="Genomic_DNA"/>
</dbReference>
<dbReference type="PANTHER" id="PTHR42928:SF5">
    <property type="entry name" value="BLR1237 PROTEIN"/>
    <property type="match status" value="1"/>
</dbReference>
<keyword evidence="4" id="KW-1185">Reference proteome</keyword>
<dbReference type="PANTHER" id="PTHR42928">
    <property type="entry name" value="TRICARBOXYLATE-BINDING PROTEIN"/>
    <property type="match status" value="1"/>
</dbReference>
<dbReference type="RefSeq" id="WP_127073470.1">
    <property type="nucleotide sequence ID" value="NZ_BMKB01000001.1"/>
</dbReference>
<dbReference type="Gene3D" id="3.40.190.10">
    <property type="entry name" value="Periplasmic binding protein-like II"/>
    <property type="match status" value="1"/>
</dbReference>
<comment type="similarity">
    <text evidence="1">Belongs to the UPF0065 (bug) family.</text>
</comment>
<proteinExistence type="inferred from homology"/>
<dbReference type="Proteomes" id="UP000596977">
    <property type="component" value="Unassembled WGS sequence"/>
</dbReference>
<organism evidence="3 4">
    <name type="scientific">Pelagibacterium lentulum</name>
    <dbReference type="NCBI Taxonomy" id="2029865"/>
    <lineage>
        <taxon>Bacteria</taxon>
        <taxon>Pseudomonadati</taxon>
        <taxon>Pseudomonadota</taxon>
        <taxon>Alphaproteobacteria</taxon>
        <taxon>Hyphomicrobiales</taxon>
        <taxon>Devosiaceae</taxon>
        <taxon>Pelagibacterium</taxon>
    </lineage>
</organism>
<dbReference type="InterPro" id="IPR005064">
    <property type="entry name" value="BUG"/>
</dbReference>
<evidence type="ECO:0000256" key="1">
    <source>
        <dbReference type="ARBA" id="ARBA00006987"/>
    </source>
</evidence>
<name>A0A916VU99_9HYPH</name>
<dbReference type="AlphaFoldDB" id="A0A916VU99"/>
<keyword evidence="2" id="KW-0732">Signal</keyword>
<dbReference type="Pfam" id="PF03401">
    <property type="entry name" value="TctC"/>
    <property type="match status" value="1"/>
</dbReference>
<gene>
    <name evidence="3" type="ORF">GCM10011499_04920</name>
</gene>
<evidence type="ECO:0000313" key="4">
    <source>
        <dbReference type="Proteomes" id="UP000596977"/>
    </source>
</evidence>
<dbReference type="Gene3D" id="3.40.190.150">
    <property type="entry name" value="Bordetella uptake gene, domain 1"/>
    <property type="match status" value="1"/>
</dbReference>